<feature type="domain" description="Nudix hydrolase" evidence="1">
    <location>
        <begin position="84"/>
        <end position="231"/>
    </location>
</feature>
<sequence length="247" mass="27493">MRALLSLVLHQATTSRLSLGRGAGAQLRCVTSRMVAEFPHGQDLTEQFELYAAPDRADAVLPAGAAPRMLGQRKARGEVHRDGDWHRSVHVWLADNQGRLLLQQRSMEKDTNPGCWDVSCAGHITAGDDSLETAQRELEEEIGVKVELQALREAWLCTLPSQDVGNTEKHGSYICREFQDVYLLRSSSLTLDELTLGTGEVSAVKWLPGEEVLVAWKTADATYVRRDPHYQQVIADALKNDRQHKLG</sequence>
<evidence type="ECO:0000313" key="2">
    <source>
        <dbReference type="EMBL" id="KAL1528030.1"/>
    </source>
</evidence>
<organism evidence="2 3">
    <name type="scientific">Prymnesium parvum</name>
    <name type="common">Toxic golden alga</name>
    <dbReference type="NCBI Taxonomy" id="97485"/>
    <lineage>
        <taxon>Eukaryota</taxon>
        <taxon>Haptista</taxon>
        <taxon>Haptophyta</taxon>
        <taxon>Prymnesiophyceae</taxon>
        <taxon>Prymnesiales</taxon>
        <taxon>Prymnesiaceae</taxon>
        <taxon>Prymnesium</taxon>
    </lineage>
</organism>
<dbReference type="EMBL" id="JBGBPQ010000002">
    <property type="protein sequence ID" value="KAL1528030.1"/>
    <property type="molecule type" value="Genomic_DNA"/>
</dbReference>
<dbReference type="Gene3D" id="3.90.79.10">
    <property type="entry name" value="Nucleoside Triphosphate Pyrophosphohydrolase"/>
    <property type="match status" value="1"/>
</dbReference>
<reference evidence="2 3" key="1">
    <citation type="journal article" date="2024" name="Science">
        <title>Giant polyketide synthase enzymes in the biosynthesis of giant marine polyether toxins.</title>
        <authorList>
            <person name="Fallon T.R."/>
            <person name="Shende V.V."/>
            <person name="Wierzbicki I.H."/>
            <person name="Pendleton A.L."/>
            <person name="Watervoot N.F."/>
            <person name="Auber R.P."/>
            <person name="Gonzalez D.J."/>
            <person name="Wisecaver J.H."/>
            <person name="Moore B.S."/>
        </authorList>
    </citation>
    <scope>NUCLEOTIDE SEQUENCE [LARGE SCALE GENOMIC DNA]</scope>
    <source>
        <strain evidence="2 3">12B1</strain>
    </source>
</reference>
<comment type="caution">
    <text evidence="2">The sequence shown here is derived from an EMBL/GenBank/DDBJ whole genome shotgun (WGS) entry which is preliminary data.</text>
</comment>
<evidence type="ECO:0000259" key="1">
    <source>
        <dbReference type="PROSITE" id="PS51462"/>
    </source>
</evidence>
<accession>A0AB34K1I1</accession>
<dbReference type="CDD" id="cd04692">
    <property type="entry name" value="NUDIX_Hydrolase"/>
    <property type="match status" value="1"/>
</dbReference>
<dbReference type="GO" id="GO:0005737">
    <property type="term" value="C:cytoplasm"/>
    <property type="evidence" value="ECO:0007669"/>
    <property type="project" value="TreeGrafter"/>
</dbReference>
<dbReference type="Pfam" id="PF00293">
    <property type="entry name" value="NUDIX"/>
    <property type="match status" value="1"/>
</dbReference>
<dbReference type="AlphaFoldDB" id="A0AB34K1I1"/>
<keyword evidence="3" id="KW-1185">Reference proteome</keyword>
<dbReference type="InterPro" id="IPR000086">
    <property type="entry name" value="NUDIX_hydrolase_dom"/>
</dbReference>
<dbReference type="Proteomes" id="UP001515480">
    <property type="component" value="Unassembled WGS sequence"/>
</dbReference>
<gene>
    <name evidence="2" type="ORF">AB1Y20_009399</name>
</gene>
<dbReference type="PROSITE" id="PS51462">
    <property type="entry name" value="NUDIX"/>
    <property type="match status" value="1"/>
</dbReference>
<dbReference type="PANTHER" id="PTHR10885">
    <property type="entry name" value="ISOPENTENYL-DIPHOSPHATE DELTA-ISOMERASE"/>
    <property type="match status" value="1"/>
</dbReference>
<dbReference type="SUPFAM" id="SSF55811">
    <property type="entry name" value="Nudix"/>
    <property type="match status" value="1"/>
</dbReference>
<dbReference type="GO" id="GO:0009240">
    <property type="term" value="P:isopentenyl diphosphate biosynthetic process"/>
    <property type="evidence" value="ECO:0007669"/>
    <property type="project" value="TreeGrafter"/>
</dbReference>
<evidence type="ECO:0000313" key="3">
    <source>
        <dbReference type="Proteomes" id="UP001515480"/>
    </source>
</evidence>
<protein>
    <recommendedName>
        <fullName evidence="1">Nudix hydrolase domain-containing protein</fullName>
    </recommendedName>
</protein>
<proteinExistence type="predicted"/>
<dbReference type="PANTHER" id="PTHR10885:SF20">
    <property type="entry name" value="NUDIX HYDROLASE DOMAIN-CONTAINING PROTEIN"/>
    <property type="match status" value="1"/>
</dbReference>
<dbReference type="GO" id="GO:0004452">
    <property type="term" value="F:isopentenyl-diphosphate delta-isomerase activity"/>
    <property type="evidence" value="ECO:0007669"/>
    <property type="project" value="TreeGrafter"/>
</dbReference>
<name>A0AB34K1I1_PRYPA</name>
<dbReference type="InterPro" id="IPR015797">
    <property type="entry name" value="NUDIX_hydrolase-like_dom_sf"/>
</dbReference>